<protein>
    <recommendedName>
        <fullName evidence="3">CMP/dCMP-type deaminase domain-containing protein</fullName>
    </recommendedName>
</protein>
<dbReference type="GO" id="GO:0005737">
    <property type="term" value="C:cytoplasm"/>
    <property type="evidence" value="ECO:0007669"/>
    <property type="project" value="TreeGrafter"/>
</dbReference>
<dbReference type="PANTHER" id="PTHR11079">
    <property type="entry name" value="CYTOSINE DEAMINASE FAMILY MEMBER"/>
    <property type="match status" value="1"/>
</dbReference>
<feature type="domain" description="CMP/dCMP-type deaminase" evidence="3">
    <location>
        <begin position="138"/>
        <end position="282"/>
    </location>
</feature>
<proteinExistence type="inferred from homology"/>
<dbReference type="AlphaFoldDB" id="A0A9Q0RJS4"/>
<dbReference type="Proteomes" id="UP001142055">
    <property type="component" value="Chromosome 3"/>
</dbReference>
<comment type="similarity">
    <text evidence="2">Belongs to the cytidine and deoxycytidylate deaminase family. ADAT3 subfamily.</text>
</comment>
<keyword evidence="1" id="KW-0819">tRNA processing</keyword>
<sequence length="317" mass="36864">NVIVAKTSNQKLLSKIILYLNEKIPLESLSHLKRINSKLFDYLIIISPIKNQYFKDEKLEIKTTIDQYDESLKQFIDEYDLKNLSICPVATKLPKTREQFKKASQFWPINFHENKYITKCLNGTLFSLKEQSLIFDRMNETLDLLKTRKSCLKSSWCTNGDNCQSMSAIIVKNDRSLIVTRSISQTETNPLNHAVIVAINQVAEIHRKAKSSTTLINDNKDDLLEEYGNDYICTNYECFLSQDPCIMCAMALVHSRIKRVFIYRDTSTIQCGECNDQAFEKHKLHVMENLNHHYEWKLGDIALFLLHLLSCFKVETF</sequence>
<dbReference type="InterPro" id="IPR016193">
    <property type="entry name" value="Cytidine_deaminase-like"/>
</dbReference>
<keyword evidence="5" id="KW-1185">Reference proteome</keyword>
<gene>
    <name evidence="4" type="ORF">RDWZM_007812</name>
</gene>
<dbReference type="PANTHER" id="PTHR11079:SF156">
    <property type="entry name" value="INACTIVE TRNA-SPECIFIC ADENOSINE DEAMINASE-LIKE PROTEIN 3-RELATED"/>
    <property type="match status" value="1"/>
</dbReference>
<dbReference type="Gene3D" id="3.40.140.10">
    <property type="entry name" value="Cytidine Deaminase, domain 2"/>
    <property type="match status" value="1"/>
</dbReference>
<dbReference type="PROSITE" id="PS51747">
    <property type="entry name" value="CYT_DCMP_DEAMINASES_2"/>
    <property type="match status" value="1"/>
</dbReference>
<feature type="non-terminal residue" evidence="4">
    <location>
        <position position="317"/>
    </location>
</feature>
<comment type="caution">
    <text evidence="4">The sequence shown here is derived from an EMBL/GenBank/DDBJ whole genome shotgun (WGS) entry which is preliminary data.</text>
</comment>
<name>A0A9Q0RJS4_BLOTA</name>
<dbReference type="SUPFAM" id="SSF53927">
    <property type="entry name" value="Cytidine deaminase-like"/>
    <property type="match status" value="1"/>
</dbReference>
<organism evidence="4 5">
    <name type="scientific">Blomia tropicalis</name>
    <name type="common">Mite</name>
    <dbReference type="NCBI Taxonomy" id="40697"/>
    <lineage>
        <taxon>Eukaryota</taxon>
        <taxon>Metazoa</taxon>
        <taxon>Ecdysozoa</taxon>
        <taxon>Arthropoda</taxon>
        <taxon>Chelicerata</taxon>
        <taxon>Arachnida</taxon>
        <taxon>Acari</taxon>
        <taxon>Acariformes</taxon>
        <taxon>Sarcoptiformes</taxon>
        <taxon>Astigmata</taxon>
        <taxon>Glycyphagoidea</taxon>
        <taxon>Echimyopodidae</taxon>
        <taxon>Blomia</taxon>
    </lineage>
</organism>
<dbReference type="GO" id="GO:0005634">
    <property type="term" value="C:nucleus"/>
    <property type="evidence" value="ECO:0007669"/>
    <property type="project" value="TreeGrafter"/>
</dbReference>
<dbReference type="OMA" id="CPLCAMA"/>
<evidence type="ECO:0000256" key="1">
    <source>
        <dbReference type="ARBA" id="ARBA00022694"/>
    </source>
</evidence>
<dbReference type="InterPro" id="IPR002125">
    <property type="entry name" value="CMP_dCMP_dom"/>
</dbReference>
<evidence type="ECO:0000313" key="5">
    <source>
        <dbReference type="Proteomes" id="UP001142055"/>
    </source>
</evidence>
<evidence type="ECO:0000259" key="3">
    <source>
        <dbReference type="PROSITE" id="PS51747"/>
    </source>
</evidence>
<dbReference type="EMBL" id="JAPWDV010000003">
    <property type="protein sequence ID" value="KAJ6216655.1"/>
    <property type="molecule type" value="Genomic_DNA"/>
</dbReference>
<dbReference type="Pfam" id="PF00383">
    <property type="entry name" value="dCMP_cyt_deam_1"/>
    <property type="match status" value="1"/>
</dbReference>
<dbReference type="GO" id="GO:0052717">
    <property type="term" value="F:tRNA-specific adenosine-34 deaminase activity"/>
    <property type="evidence" value="ECO:0007669"/>
    <property type="project" value="TreeGrafter"/>
</dbReference>
<evidence type="ECO:0000313" key="4">
    <source>
        <dbReference type="EMBL" id="KAJ6216655.1"/>
    </source>
</evidence>
<accession>A0A9Q0RJS4</accession>
<evidence type="ECO:0000256" key="2">
    <source>
        <dbReference type="ARBA" id="ARBA00038160"/>
    </source>
</evidence>
<dbReference type="GO" id="GO:0008033">
    <property type="term" value="P:tRNA processing"/>
    <property type="evidence" value="ECO:0007669"/>
    <property type="project" value="UniProtKB-KW"/>
</dbReference>
<reference evidence="4" key="1">
    <citation type="submission" date="2022-12" db="EMBL/GenBank/DDBJ databases">
        <title>Genome assemblies of Blomia tropicalis.</title>
        <authorList>
            <person name="Cui Y."/>
        </authorList>
    </citation>
    <scope>NUCLEOTIDE SEQUENCE</scope>
    <source>
        <tissue evidence="4">Adult mites</tissue>
    </source>
</reference>